<dbReference type="EMBL" id="JALLPB020000127">
    <property type="protein sequence ID" value="KAL3816892.1"/>
    <property type="molecule type" value="Genomic_DNA"/>
</dbReference>
<protein>
    <submittedName>
        <fullName evidence="1">Uncharacterized protein</fullName>
    </submittedName>
</protein>
<sequence length="95" mass="10157">MAIIVVVAIWSDTKGGGELAISYIHEALGVGVNVVSANKCPLMMQHHHCGTTGGGEVYCELKRLALTNNVTNQHESSVLDGVPVFSLWKYALPHA</sequence>
<comment type="caution">
    <text evidence="1">The sequence shown here is derived from an EMBL/GenBank/DDBJ whole genome shotgun (WGS) entry which is preliminary data.</text>
</comment>
<name>A0ABD3RXH8_9STRA</name>
<evidence type="ECO:0000313" key="2">
    <source>
        <dbReference type="Proteomes" id="UP001530377"/>
    </source>
</evidence>
<proteinExistence type="predicted"/>
<dbReference type="AlphaFoldDB" id="A0ABD3RXH8"/>
<organism evidence="1 2">
    <name type="scientific">Cyclostephanos tholiformis</name>
    <dbReference type="NCBI Taxonomy" id="382380"/>
    <lineage>
        <taxon>Eukaryota</taxon>
        <taxon>Sar</taxon>
        <taxon>Stramenopiles</taxon>
        <taxon>Ochrophyta</taxon>
        <taxon>Bacillariophyta</taxon>
        <taxon>Coscinodiscophyceae</taxon>
        <taxon>Thalassiosirophycidae</taxon>
        <taxon>Stephanodiscales</taxon>
        <taxon>Stephanodiscaceae</taxon>
        <taxon>Cyclostephanos</taxon>
    </lineage>
</organism>
<dbReference type="PANTHER" id="PTHR43331">
    <property type="entry name" value="HOMOSERINE DEHYDROGENASE"/>
    <property type="match status" value="1"/>
</dbReference>
<dbReference type="Gene3D" id="3.40.50.720">
    <property type="entry name" value="NAD(P)-binding Rossmann-like Domain"/>
    <property type="match status" value="1"/>
</dbReference>
<gene>
    <name evidence="1" type="ORF">ACHAXA_006968</name>
</gene>
<evidence type="ECO:0000313" key="1">
    <source>
        <dbReference type="EMBL" id="KAL3816892.1"/>
    </source>
</evidence>
<accession>A0ABD3RXH8</accession>
<dbReference type="Proteomes" id="UP001530377">
    <property type="component" value="Unassembled WGS sequence"/>
</dbReference>
<reference evidence="1 2" key="1">
    <citation type="submission" date="2024-10" db="EMBL/GenBank/DDBJ databases">
        <title>Updated reference genomes for cyclostephanoid diatoms.</title>
        <authorList>
            <person name="Roberts W.R."/>
            <person name="Alverson A.J."/>
        </authorList>
    </citation>
    <scope>NUCLEOTIDE SEQUENCE [LARGE SCALE GENOMIC DNA]</scope>
    <source>
        <strain evidence="1 2">AJA228-03</strain>
    </source>
</reference>
<dbReference type="PANTHER" id="PTHR43331:SF1">
    <property type="entry name" value="HOMOSERINE DEHYDROGENASE"/>
    <property type="match status" value="1"/>
</dbReference>
<keyword evidence="2" id="KW-1185">Reference proteome</keyword>